<proteinExistence type="predicted"/>
<reference evidence="1 2" key="1">
    <citation type="submission" date="2016-06" db="EMBL/GenBank/DDBJ databases">
        <title>Evolution of pathogenesis and genome organization in the Tremellales.</title>
        <authorList>
            <person name="Cuomo C."/>
            <person name="Litvintseva A."/>
            <person name="Heitman J."/>
            <person name="Chen Y."/>
            <person name="Sun S."/>
            <person name="Springer D."/>
            <person name="Dromer F."/>
            <person name="Young S."/>
            <person name="Zeng Q."/>
            <person name="Chapman S."/>
            <person name="Gujja S."/>
            <person name="Saif S."/>
            <person name="Birren B."/>
        </authorList>
    </citation>
    <scope>NUCLEOTIDE SEQUENCE [LARGE SCALE GENOMIC DNA]</scope>
    <source>
        <strain evidence="1 2">CBS 6039</strain>
    </source>
</reference>
<dbReference type="RefSeq" id="XP_018996906.1">
    <property type="nucleotide sequence ID" value="XM_019134479.1"/>
</dbReference>
<protein>
    <submittedName>
        <fullName evidence="1">Uncharacterized protein</fullName>
    </submittedName>
</protein>
<evidence type="ECO:0000313" key="2">
    <source>
        <dbReference type="Proteomes" id="UP000094065"/>
    </source>
</evidence>
<dbReference type="Proteomes" id="UP000094065">
    <property type="component" value="Unassembled WGS sequence"/>
</dbReference>
<keyword evidence="2" id="KW-1185">Reference proteome</keyword>
<sequence length="115" mass="12971">MSSRYVSARAACQITSILTASQYLCMAPHLLNQTQNEILTASSASMGFHLSLFINFYINVLYHLYNQSHQPFLIFHLSNPLCFPQSFRLVLTPSPSFRSILGEMSSFLYGAVDEI</sequence>
<dbReference type="EMBL" id="AWGJ01000002">
    <property type="protein sequence ID" value="ODN82906.1"/>
    <property type="molecule type" value="Genomic_DNA"/>
</dbReference>
<gene>
    <name evidence="1" type="ORF">L202_01157</name>
</gene>
<evidence type="ECO:0000313" key="1">
    <source>
        <dbReference type="EMBL" id="ODN82906.1"/>
    </source>
</evidence>
<accession>A0A1E3I514</accession>
<organism evidence="1 2">
    <name type="scientific">Cryptococcus amylolentus CBS 6039</name>
    <dbReference type="NCBI Taxonomy" id="1295533"/>
    <lineage>
        <taxon>Eukaryota</taxon>
        <taxon>Fungi</taxon>
        <taxon>Dikarya</taxon>
        <taxon>Basidiomycota</taxon>
        <taxon>Agaricomycotina</taxon>
        <taxon>Tremellomycetes</taxon>
        <taxon>Tremellales</taxon>
        <taxon>Cryptococcaceae</taxon>
        <taxon>Cryptococcus</taxon>
    </lineage>
</organism>
<comment type="caution">
    <text evidence="1">The sequence shown here is derived from an EMBL/GenBank/DDBJ whole genome shotgun (WGS) entry which is preliminary data.</text>
</comment>
<dbReference type="GeneID" id="30152466"/>
<dbReference type="AlphaFoldDB" id="A0A1E3I514"/>
<name>A0A1E3I514_9TREE</name>